<dbReference type="Pfam" id="PF01138">
    <property type="entry name" value="RNase_PH"/>
    <property type="match status" value="2"/>
</dbReference>
<keyword evidence="7" id="KW-0175">Coiled coil</keyword>
<evidence type="ECO:0000256" key="7">
    <source>
        <dbReference type="SAM" id="Coils"/>
    </source>
</evidence>
<dbReference type="NCBIfam" id="NF008805">
    <property type="entry name" value="PRK11824.1"/>
    <property type="match status" value="1"/>
</dbReference>
<dbReference type="GO" id="GO:0006402">
    <property type="term" value="P:mRNA catabolic process"/>
    <property type="evidence" value="ECO:0007669"/>
    <property type="project" value="InterPro"/>
</dbReference>
<sequence>MNYDVKLELENRVEEYSFKDVAKQANGSAWLRCGKTVILATVVIDDTEVVEGDFLPLTVQYIEKAYAVGKIPGGFFKREAKPSDFETLTSRIVDRSLRPLFPKGFAHPIQITIMVFSADKESDLQVLALNAASAALYTSDIDINTSVSAIRVAKIENEIVLNPTAIQLKDSTLDLYLSGTKDDLLMIEMRTIGSEDLEDVGAMMTDPMMDPAMDTATIIAIHKSNALPEDELIEVLEYAQEKLFFANTKYEKEFTPLQKELKPLQLYTNSINNEMIEYLKTNHQEEIANAIKQMAKSERSNALRTLRKKILVEREDYDEEQLKEAIEKVKREMVRSKILEQKVRADGRALDEIRPISIETNVLPNAHSSCLFTRGQTQALVVLTLGGPKDAQMFENLTDSEAQNEHFMVHYNFPGFSVGEASPVMGTKRRELGHGNLAKRALEPILNLNGQTIRLVSEILESNGSSSMATVCGGYMALRAADIDTSDTIAGIAMGMVSDDISGEYAILSDIMGLEDHDGDMDFKVTGSKDGITAMQMDIKLGGISLSVLKEALYQAKQGRSHIIDIMKKAEEEIELNEGVLPLSDIFHIDPSFIGEIIGQAGKTIREIIEKFEVAIDIDKKDGKVKITGKNKKGIQGAKEHIHSIVNKPQVEKIDYKVGEHYEGIVKRIVDFGAFIELPDGQDGLLHISKISDHRVDKVSDVLSEGDKITVEILEFKGNKISLGQVLK</sequence>
<dbReference type="InterPro" id="IPR020568">
    <property type="entry name" value="Ribosomal_Su5_D2-typ_SF"/>
</dbReference>
<dbReference type="InterPro" id="IPR012340">
    <property type="entry name" value="NA-bd_OB-fold"/>
</dbReference>
<dbReference type="HAMAP" id="MF_01595">
    <property type="entry name" value="PNPase"/>
    <property type="match status" value="1"/>
</dbReference>
<dbReference type="PROSITE" id="PS50084">
    <property type="entry name" value="KH_TYPE_1"/>
    <property type="match status" value="1"/>
</dbReference>
<dbReference type="GO" id="GO:0000175">
    <property type="term" value="F:3'-5'-RNA exonuclease activity"/>
    <property type="evidence" value="ECO:0007669"/>
    <property type="project" value="TreeGrafter"/>
</dbReference>
<evidence type="ECO:0000259" key="8">
    <source>
        <dbReference type="PROSITE" id="PS50126"/>
    </source>
</evidence>
<dbReference type="InterPro" id="IPR015847">
    <property type="entry name" value="ExoRNase_PH_dom2"/>
</dbReference>
<dbReference type="NCBIfam" id="TIGR03591">
    <property type="entry name" value="polynuc_phos"/>
    <property type="match status" value="1"/>
</dbReference>
<dbReference type="InterPro" id="IPR004087">
    <property type="entry name" value="KH_dom"/>
</dbReference>
<feature type="domain" description="S1 motif" evidence="8">
    <location>
        <begin position="659"/>
        <end position="726"/>
    </location>
</feature>
<dbReference type="InterPro" id="IPR015848">
    <property type="entry name" value="PNPase_PH_RNA-bd_bac/org-type"/>
</dbReference>
<evidence type="ECO:0000313" key="9">
    <source>
        <dbReference type="EMBL" id="SFV74483.1"/>
    </source>
</evidence>
<feature type="coiled-coil region" evidence="7">
    <location>
        <begin position="280"/>
        <end position="342"/>
    </location>
</feature>
<dbReference type="PIRSF" id="PIRSF005499">
    <property type="entry name" value="PNPase"/>
    <property type="match status" value="1"/>
</dbReference>
<dbReference type="GO" id="GO:0004654">
    <property type="term" value="F:polyribonucleotide nucleotidyltransferase activity"/>
    <property type="evidence" value="ECO:0007669"/>
    <property type="project" value="UniProtKB-EC"/>
</dbReference>
<keyword evidence="4 9" id="KW-0808">Transferase</keyword>
<dbReference type="Pfam" id="PF03725">
    <property type="entry name" value="RNase_PH_C"/>
    <property type="match status" value="1"/>
</dbReference>
<evidence type="ECO:0000256" key="6">
    <source>
        <dbReference type="ARBA" id="ARBA00022884"/>
    </source>
</evidence>
<comment type="similarity">
    <text evidence="1">Belongs to the polyribonucleotide nucleotidyltransferase family.</text>
</comment>
<dbReference type="SUPFAM" id="SSF50249">
    <property type="entry name" value="Nucleic acid-binding proteins"/>
    <property type="match status" value="1"/>
</dbReference>
<evidence type="ECO:0000256" key="2">
    <source>
        <dbReference type="ARBA" id="ARBA00012416"/>
    </source>
</evidence>
<evidence type="ECO:0000256" key="4">
    <source>
        <dbReference type="ARBA" id="ARBA00022679"/>
    </source>
</evidence>
<dbReference type="Pfam" id="PF03726">
    <property type="entry name" value="PNPase"/>
    <property type="match status" value="1"/>
</dbReference>
<organism evidence="9">
    <name type="scientific">hydrothermal vent metagenome</name>
    <dbReference type="NCBI Taxonomy" id="652676"/>
    <lineage>
        <taxon>unclassified sequences</taxon>
        <taxon>metagenomes</taxon>
        <taxon>ecological metagenomes</taxon>
    </lineage>
</organism>
<dbReference type="CDD" id="cd02393">
    <property type="entry name" value="KH-I_PNPase"/>
    <property type="match status" value="1"/>
</dbReference>
<accession>A0A1W1D1G8</accession>
<keyword evidence="6" id="KW-0694">RNA-binding</keyword>
<dbReference type="PANTHER" id="PTHR11252:SF0">
    <property type="entry name" value="POLYRIBONUCLEOTIDE NUCLEOTIDYLTRANSFERASE 1, MITOCHONDRIAL"/>
    <property type="match status" value="1"/>
</dbReference>
<dbReference type="SUPFAM" id="SSF54791">
    <property type="entry name" value="Eukaryotic type KH-domain (KH-domain type I)"/>
    <property type="match status" value="1"/>
</dbReference>
<gene>
    <name evidence="9" type="ORF">MNB_SM-3-1395</name>
</gene>
<dbReference type="EMBL" id="FPHP01000001">
    <property type="protein sequence ID" value="SFV74483.1"/>
    <property type="molecule type" value="Genomic_DNA"/>
</dbReference>
<dbReference type="FunFam" id="3.30.1370.10:FF:000001">
    <property type="entry name" value="Polyribonucleotide nucleotidyltransferase"/>
    <property type="match status" value="1"/>
</dbReference>
<evidence type="ECO:0000256" key="1">
    <source>
        <dbReference type="ARBA" id="ARBA00007404"/>
    </source>
</evidence>
<dbReference type="SMART" id="SM00322">
    <property type="entry name" value="KH"/>
    <property type="match status" value="1"/>
</dbReference>
<evidence type="ECO:0000256" key="3">
    <source>
        <dbReference type="ARBA" id="ARBA00022490"/>
    </source>
</evidence>
<keyword evidence="3" id="KW-0963">Cytoplasm</keyword>
<protein>
    <recommendedName>
        <fullName evidence="2">polyribonucleotide nucleotidyltransferase</fullName>
        <ecNumber evidence="2">2.7.7.8</ecNumber>
    </recommendedName>
</protein>
<dbReference type="InterPro" id="IPR012162">
    <property type="entry name" value="PNPase"/>
</dbReference>
<dbReference type="PANTHER" id="PTHR11252">
    <property type="entry name" value="POLYRIBONUCLEOTIDE NUCLEOTIDYLTRANSFERASE"/>
    <property type="match status" value="1"/>
</dbReference>
<name>A0A1W1D1G8_9ZZZZ</name>
<keyword evidence="5 9" id="KW-0548">Nucleotidyltransferase</keyword>
<dbReference type="PROSITE" id="PS50126">
    <property type="entry name" value="S1"/>
    <property type="match status" value="1"/>
</dbReference>
<dbReference type="GO" id="GO:0005829">
    <property type="term" value="C:cytosol"/>
    <property type="evidence" value="ECO:0007669"/>
    <property type="project" value="TreeGrafter"/>
</dbReference>
<dbReference type="Gene3D" id="2.40.50.140">
    <property type="entry name" value="Nucleic acid-binding proteins"/>
    <property type="match status" value="1"/>
</dbReference>
<dbReference type="SUPFAM" id="SSF54211">
    <property type="entry name" value="Ribosomal protein S5 domain 2-like"/>
    <property type="match status" value="2"/>
</dbReference>
<dbReference type="SUPFAM" id="SSF55666">
    <property type="entry name" value="Ribonuclease PH domain 2-like"/>
    <property type="match status" value="2"/>
</dbReference>
<dbReference type="Pfam" id="PF00575">
    <property type="entry name" value="S1"/>
    <property type="match status" value="1"/>
</dbReference>
<dbReference type="EC" id="2.7.7.8" evidence="2"/>
<dbReference type="GO" id="GO:0006396">
    <property type="term" value="P:RNA processing"/>
    <property type="evidence" value="ECO:0007669"/>
    <property type="project" value="InterPro"/>
</dbReference>
<dbReference type="FunFam" id="3.30.230.70:FF:000026">
    <property type="entry name" value="Polyribonucleotide nucleotidyltransferase"/>
    <property type="match status" value="1"/>
</dbReference>
<dbReference type="InterPro" id="IPR001247">
    <property type="entry name" value="ExoRNase_PH_dom1"/>
</dbReference>
<dbReference type="InterPro" id="IPR036345">
    <property type="entry name" value="ExoRNase_PH_dom2_sf"/>
</dbReference>
<dbReference type="InterPro" id="IPR004088">
    <property type="entry name" value="KH_dom_type_1"/>
</dbReference>
<reference evidence="9" key="1">
    <citation type="submission" date="2016-10" db="EMBL/GenBank/DDBJ databases">
        <authorList>
            <person name="de Groot N.N."/>
        </authorList>
    </citation>
    <scope>NUCLEOTIDE SEQUENCE</scope>
</reference>
<dbReference type="FunFam" id="3.30.230.70:FF:000029">
    <property type="entry name" value="Polyribonucleotide nucleotidyltransferase"/>
    <property type="match status" value="1"/>
</dbReference>
<dbReference type="Gene3D" id="3.30.230.70">
    <property type="entry name" value="GHMP Kinase, N-terminal domain"/>
    <property type="match status" value="2"/>
</dbReference>
<evidence type="ECO:0000256" key="5">
    <source>
        <dbReference type="ARBA" id="ARBA00022695"/>
    </source>
</evidence>
<dbReference type="AlphaFoldDB" id="A0A1W1D1G8"/>
<dbReference type="InterPro" id="IPR036612">
    <property type="entry name" value="KH_dom_type_1_sf"/>
</dbReference>
<dbReference type="Pfam" id="PF00013">
    <property type="entry name" value="KH_1"/>
    <property type="match status" value="1"/>
</dbReference>
<dbReference type="GO" id="GO:0003723">
    <property type="term" value="F:RNA binding"/>
    <property type="evidence" value="ECO:0007669"/>
    <property type="project" value="UniProtKB-KW"/>
</dbReference>
<dbReference type="CDD" id="cd11364">
    <property type="entry name" value="RNase_PH_PNPase_2"/>
    <property type="match status" value="1"/>
</dbReference>
<dbReference type="SMART" id="SM00316">
    <property type="entry name" value="S1"/>
    <property type="match status" value="1"/>
</dbReference>
<dbReference type="Gene3D" id="3.30.1370.10">
    <property type="entry name" value="K Homology domain, type 1"/>
    <property type="match status" value="1"/>
</dbReference>
<dbReference type="InterPro" id="IPR027408">
    <property type="entry name" value="PNPase/RNase_PH_dom_sf"/>
</dbReference>
<dbReference type="InterPro" id="IPR003029">
    <property type="entry name" value="S1_domain"/>
</dbReference>
<proteinExistence type="inferred from homology"/>